<sequence length="45" mass="4755">MGCEGFILPAVQPAAPPSCRAVVLRRGERGALTRTKGLFSSLNLL</sequence>
<proteinExistence type="predicted"/>
<reference evidence="1 2" key="2">
    <citation type="submission" date="2007-08" db="EMBL/GenBank/DDBJ databases">
        <authorList>
            <person name="Fulton L."/>
            <person name="Clifton S."/>
            <person name="Fulton B."/>
            <person name="Xu J."/>
            <person name="Minx P."/>
            <person name="Pepin K.H."/>
            <person name="Johnson M."/>
            <person name="Thiruvilangam P."/>
            <person name="Bhonagiri V."/>
            <person name="Nash W.E."/>
            <person name="Wang C."/>
            <person name="Mardis E.R."/>
            <person name="Wilson R.K."/>
        </authorList>
    </citation>
    <scope>NUCLEOTIDE SEQUENCE [LARGE SCALE GENOMIC DNA]</scope>
    <source>
        <strain evidence="1 2">DSM 753</strain>
    </source>
</reference>
<organism evidence="1 2">
    <name type="scientific">[Clostridium] leptum DSM 753</name>
    <dbReference type="NCBI Taxonomy" id="428125"/>
    <lineage>
        <taxon>Bacteria</taxon>
        <taxon>Bacillati</taxon>
        <taxon>Bacillota</taxon>
        <taxon>Clostridia</taxon>
        <taxon>Eubacteriales</taxon>
        <taxon>Oscillospiraceae</taxon>
        <taxon>Oscillospiraceae incertae sedis</taxon>
    </lineage>
</organism>
<reference evidence="1 2" key="1">
    <citation type="submission" date="2007-08" db="EMBL/GenBank/DDBJ databases">
        <title>Draft genome sequence of Clostridium leptum (DSM 753).</title>
        <authorList>
            <person name="Sudarsanam P."/>
            <person name="Ley R."/>
            <person name="Guruge J."/>
            <person name="Turnbaugh P.J."/>
            <person name="Mahowald M."/>
            <person name="Liep D."/>
            <person name="Gordon J."/>
        </authorList>
    </citation>
    <scope>NUCLEOTIDE SEQUENCE [LARGE SCALE GENOMIC DNA]</scope>
    <source>
        <strain evidence="1 2">DSM 753</strain>
    </source>
</reference>
<comment type="caution">
    <text evidence="1">The sequence shown here is derived from an EMBL/GenBank/DDBJ whole genome shotgun (WGS) entry which is preliminary data.</text>
</comment>
<evidence type="ECO:0000313" key="1">
    <source>
        <dbReference type="EMBL" id="EDO59547.1"/>
    </source>
</evidence>
<gene>
    <name evidence="1" type="ORF">CLOLEP_03597</name>
</gene>
<dbReference type="HOGENOM" id="CLU_3198126_0_0_9"/>
<accession>A7VYB9</accession>
<dbReference type="AlphaFoldDB" id="A7VYB9"/>
<evidence type="ECO:0000313" key="2">
    <source>
        <dbReference type="Proteomes" id="UP000003490"/>
    </source>
</evidence>
<dbReference type="Proteomes" id="UP000003490">
    <property type="component" value="Unassembled WGS sequence"/>
</dbReference>
<protein>
    <submittedName>
        <fullName evidence="1">Uncharacterized protein</fullName>
    </submittedName>
</protein>
<dbReference type="EMBL" id="ABCB02000021">
    <property type="protein sequence ID" value="EDO59547.1"/>
    <property type="molecule type" value="Genomic_DNA"/>
</dbReference>
<name>A7VYB9_9FIRM</name>